<reference evidence="2 3" key="1">
    <citation type="submission" date="2013-05" db="EMBL/GenBank/DDBJ databases">
        <authorList>
            <person name="Strain E.A."/>
            <person name="Brown E."/>
            <person name="Allard M.W."/>
            <person name="Luo Y.L."/>
        </authorList>
    </citation>
    <scope>NUCLEOTIDE SEQUENCE [LARGE SCALE GENOMIC DNA]</scope>
    <source>
        <strain evidence="2 3">TS-15</strain>
    </source>
</reference>
<accession>S9U1I6</accession>
<dbReference type="SUPFAM" id="SSF48452">
    <property type="entry name" value="TPR-like"/>
    <property type="match status" value="1"/>
</dbReference>
<dbReference type="EMBL" id="ATMT01000086">
    <property type="protein sequence ID" value="EPY04400.1"/>
    <property type="molecule type" value="Genomic_DNA"/>
</dbReference>
<dbReference type="Proteomes" id="UP000015344">
    <property type="component" value="Unassembled WGS sequence"/>
</dbReference>
<dbReference type="AlphaFoldDB" id="S9U1I6"/>
<protein>
    <submittedName>
        <fullName evidence="2">DNA-binding protein</fullName>
    </submittedName>
</protein>
<organism evidence="2 3">
    <name type="scientific">Paenibacillus alvei TS-15</name>
    <dbReference type="NCBI Taxonomy" id="1117108"/>
    <lineage>
        <taxon>Bacteria</taxon>
        <taxon>Bacillati</taxon>
        <taxon>Bacillota</taxon>
        <taxon>Bacilli</taxon>
        <taxon>Bacillales</taxon>
        <taxon>Paenibacillaceae</taxon>
        <taxon>Paenibacillus</taxon>
    </lineage>
</organism>
<sequence>MILDATIIKTIGELIQDSRRSLNMTITQLSELSGVPRGTISRIENGEVKRPEFSSVHPLALTLNIPFETLVDYYVEVEKRSESLLHILQSTIQQESSIELIRKVATKYLESPNQDCLDLTEKLYQHIDSIEDPSIKLSLYNLIIDYSRSHGIMPYIAKGLYQRYLIERNDFSKLKETYYIGKYILHYIEFLSEQDRIELYCKLGIHAFNLGNYIESIDHCRRVLVEDTSQSQHKIYALGILRDAHFILEQYKESEMYSVQYKQFNYLNYPHTKEHVILMDALFAAKKGDTEKAIGLLLSFLETCSDIHTVSAYKQLLELYLQQKNLVGMKDTLDKCKEIKPVTDTNNPLICSMYGDLLRIKGECCLTLGEYAQCIELMLESASWYSKVNNIKKEKECLNVIMRINLEHNVSPQDTFNKLSKYFTHSAKEMED</sequence>
<dbReference type="GO" id="GO:0003677">
    <property type="term" value="F:DNA binding"/>
    <property type="evidence" value="ECO:0007669"/>
    <property type="project" value="UniProtKB-KW"/>
</dbReference>
<gene>
    <name evidence="2" type="ORF">PAALTS15_25104</name>
</gene>
<dbReference type="eggNOG" id="COG1396">
    <property type="taxonomic scope" value="Bacteria"/>
</dbReference>
<evidence type="ECO:0000259" key="1">
    <source>
        <dbReference type="PROSITE" id="PS50943"/>
    </source>
</evidence>
<keyword evidence="2" id="KW-0238">DNA-binding</keyword>
<dbReference type="PROSITE" id="PS50943">
    <property type="entry name" value="HTH_CROC1"/>
    <property type="match status" value="1"/>
</dbReference>
<dbReference type="CDD" id="cd00093">
    <property type="entry name" value="HTH_XRE"/>
    <property type="match status" value="1"/>
</dbReference>
<proteinExistence type="predicted"/>
<name>S9U1I6_PAEAL</name>
<dbReference type="Pfam" id="PF01381">
    <property type="entry name" value="HTH_3"/>
    <property type="match status" value="1"/>
</dbReference>
<dbReference type="Gene3D" id="1.25.40.10">
    <property type="entry name" value="Tetratricopeptide repeat domain"/>
    <property type="match status" value="1"/>
</dbReference>
<feature type="domain" description="HTH cro/C1-type" evidence="1">
    <location>
        <begin position="15"/>
        <end position="70"/>
    </location>
</feature>
<evidence type="ECO:0000313" key="3">
    <source>
        <dbReference type="Proteomes" id="UP000015344"/>
    </source>
</evidence>
<dbReference type="InterPro" id="IPR010982">
    <property type="entry name" value="Lambda_DNA-bd_dom_sf"/>
</dbReference>
<dbReference type="InterPro" id="IPR001387">
    <property type="entry name" value="Cro/C1-type_HTH"/>
</dbReference>
<dbReference type="PATRIC" id="fig|1117108.3.peg.5190"/>
<dbReference type="InterPro" id="IPR011990">
    <property type="entry name" value="TPR-like_helical_dom_sf"/>
</dbReference>
<dbReference type="SMART" id="SM00530">
    <property type="entry name" value="HTH_XRE"/>
    <property type="match status" value="1"/>
</dbReference>
<dbReference type="Gene3D" id="1.10.260.40">
    <property type="entry name" value="lambda repressor-like DNA-binding domains"/>
    <property type="match status" value="1"/>
</dbReference>
<evidence type="ECO:0000313" key="2">
    <source>
        <dbReference type="EMBL" id="EPY04400.1"/>
    </source>
</evidence>
<dbReference type="SUPFAM" id="SSF47413">
    <property type="entry name" value="lambda repressor-like DNA-binding domains"/>
    <property type="match status" value="1"/>
</dbReference>
<comment type="caution">
    <text evidence="2">The sequence shown here is derived from an EMBL/GenBank/DDBJ whole genome shotgun (WGS) entry which is preliminary data.</text>
</comment>